<dbReference type="OrthoDB" id="252722at2759"/>
<evidence type="ECO:0000313" key="4">
    <source>
        <dbReference type="Proteomes" id="UP001165065"/>
    </source>
</evidence>
<keyword evidence="4" id="KW-1185">Reference proteome</keyword>
<reference evidence="4" key="1">
    <citation type="journal article" date="2023" name="Commun. Biol.">
        <title>Genome analysis of Parmales, the sister group of diatoms, reveals the evolutionary specialization of diatoms from phago-mixotrophs to photoautotrophs.</title>
        <authorList>
            <person name="Ban H."/>
            <person name="Sato S."/>
            <person name="Yoshikawa S."/>
            <person name="Yamada K."/>
            <person name="Nakamura Y."/>
            <person name="Ichinomiya M."/>
            <person name="Sato N."/>
            <person name="Blanc-Mathieu R."/>
            <person name="Endo H."/>
            <person name="Kuwata A."/>
            <person name="Ogata H."/>
        </authorList>
    </citation>
    <scope>NUCLEOTIDE SEQUENCE [LARGE SCALE GENOMIC DNA]</scope>
</reference>
<sequence length="291" mass="30749">MSQQLLTVVLFLLLLAGTHGLANIQITRRGSLGAIGASCISLISPTGAQAAENKEFQEPQITSKFKLGLSGGEEGVGGGEIVIGLYGEDQPQAASTLQDLLSTGLKTGCKDREVRNLQREQLEANKVYNACMGGVDDPVTLLESQVWRIVKDERIDFGSVVGKYVARAPPTFAPNPSSDRLRPSSVSGFVSVREGSDGGFTFSITPVASSKPTSLDQTNIVVGRVVSGLDVVANINDSGVVRSSALSYKALTGTKGKAAPSRSCRYGGDMFCSENKPLRKLTLTSIKRQAP</sequence>
<comment type="caution">
    <text evidence="3">The sequence shown here is derived from an EMBL/GenBank/DDBJ whole genome shotgun (WGS) entry which is preliminary data.</text>
</comment>
<proteinExistence type="predicted"/>
<feature type="chain" id="PRO_5040737562" description="PPIase cyclophilin-type domain-containing protein" evidence="1">
    <location>
        <begin position="21"/>
        <end position="291"/>
    </location>
</feature>
<dbReference type="Gene3D" id="2.40.100.10">
    <property type="entry name" value="Cyclophilin-like"/>
    <property type="match status" value="1"/>
</dbReference>
<protein>
    <recommendedName>
        <fullName evidence="2">PPIase cyclophilin-type domain-containing protein</fullName>
    </recommendedName>
</protein>
<dbReference type="SUPFAM" id="SSF50891">
    <property type="entry name" value="Cyclophilin-like"/>
    <property type="match status" value="1"/>
</dbReference>
<dbReference type="Pfam" id="PF00160">
    <property type="entry name" value="Pro_isomerase"/>
    <property type="match status" value="1"/>
</dbReference>
<gene>
    <name evidence="3" type="ORF">TrCOL_g3949</name>
</gene>
<dbReference type="Proteomes" id="UP001165065">
    <property type="component" value="Unassembled WGS sequence"/>
</dbReference>
<feature type="signal peptide" evidence="1">
    <location>
        <begin position="1"/>
        <end position="20"/>
    </location>
</feature>
<keyword evidence="1" id="KW-0732">Signal</keyword>
<accession>A0A9W7L2I0</accession>
<feature type="domain" description="PPIase cyclophilin-type" evidence="2">
    <location>
        <begin position="78"/>
        <end position="241"/>
    </location>
</feature>
<evidence type="ECO:0000256" key="1">
    <source>
        <dbReference type="SAM" id="SignalP"/>
    </source>
</evidence>
<dbReference type="AlphaFoldDB" id="A0A9W7L2I0"/>
<dbReference type="GO" id="GO:0003755">
    <property type="term" value="F:peptidyl-prolyl cis-trans isomerase activity"/>
    <property type="evidence" value="ECO:0007669"/>
    <property type="project" value="InterPro"/>
</dbReference>
<dbReference type="InterPro" id="IPR029000">
    <property type="entry name" value="Cyclophilin-like_dom_sf"/>
</dbReference>
<dbReference type="InterPro" id="IPR002130">
    <property type="entry name" value="Cyclophilin-type_PPIase_dom"/>
</dbReference>
<evidence type="ECO:0000313" key="3">
    <source>
        <dbReference type="EMBL" id="GMI22822.1"/>
    </source>
</evidence>
<dbReference type="EMBL" id="BRYA01000554">
    <property type="protein sequence ID" value="GMI22822.1"/>
    <property type="molecule type" value="Genomic_DNA"/>
</dbReference>
<organism evidence="3 4">
    <name type="scientific">Triparma columacea</name>
    <dbReference type="NCBI Taxonomy" id="722753"/>
    <lineage>
        <taxon>Eukaryota</taxon>
        <taxon>Sar</taxon>
        <taxon>Stramenopiles</taxon>
        <taxon>Ochrophyta</taxon>
        <taxon>Bolidophyceae</taxon>
        <taxon>Parmales</taxon>
        <taxon>Triparmaceae</taxon>
        <taxon>Triparma</taxon>
    </lineage>
</organism>
<evidence type="ECO:0000259" key="2">
    <source>
        <dbReference type="Pfam" id="PF00160"/>
    </source>
</evidence>
<name>A0A9W7L2I0_9STRA</name>